<evidence type="ECO:0000313" key="2">
    <source>
        <dbReference type="Proteomes" id="UP000232883"/>
    </source>
</evidence>
<protein>
    <submittedName>
        <fullName evidence="1">Uncharacterized protein</fullName>
    </submittedName>
</protein>
<gene>
    <name evidence="1" type="ORF">CWM47_37640</name>
</gene>
<proteinExistence type="predicted"/>
<keyword evidence="2" id="KW-1185">Reference proteome</keyword>
<dbReference type="Proteomes" id="UP000232883">
    <property type="component" value="Chromosome"/>
</dbReference>
<organism evidence="1 2">
    <name type="scientific">Spirosoma pollinicola</name>
    <dbReference type="NCBI Taxonomy" id="2057025"/>
    <lineage>
        <taxon>Bacteria</taxon>
        <taxon>Pseudomonadati</taxon>
        <taxon>Bacteroidota</taxon>
        <taxon>Cytophagia</taxon>
        <taxon>Cytophagales</taxon>
        <taxon>Cytophagaceae</taxon>
        <taxon>Spirosoma</taxon>
    </lineage>
</organism>
<accession>A0A2K8ZB20</accession>
<dbReference type="KEGG" id="spir:CWM47_37640"/>
<evidence type="ECO:0000313" key="1">
    <source>
        <dbReference type="EMBL" id="AUD07044.1"/>
    </source>
</evidence>
<name>A0A2K8ZB20_9BACT</name>
<dbReference type="RefSeq" id="WP_100993608.1">
    <property type="nucleotide sequence ID" value="NZ_CP025096.1"/>
</dbReference>
<dbReference type="EMBL" id="CP025096">
    <property type="protein sequence ID" value="AUD07044.1"/>
    <property type="molecule type" value="Genomic_DNA"/>
</dbReference>
<sequence length="118" mass="12894">MPIRFSLDFTAPFEVGDVVYTTYPPDERSVVGVVRNEPCLKATVSSVKVVFGTGPSGSIAVTELTSQKDIQVERVVYTLVPDANLFSAFTVECVVADGSSPQLFATEEQLMNYHQNQD</sequence>
<reference evidence="1 2" key="1">
    <citation type="submission" date="2017-11" db="EMBL/GenBank/DDBJ databases">
        <title>Taxonomic description and genome sequences of Spirosoma HA7 sp. nov., isolated from pollen microhabitat of Corylus avellana.</title>
        <authorList>
            <person name="Ambika Manirajan B."/>
            <person name="Suarez C."/>
            <person name="Ratering S."/>
            <person name="Geissler-Plaum R."/>
            <person name="Cardinale M."/>
            <person name="Sylvia S."/>
        </authorList>
    </citation>
    <scope>NUCLEOTIDE SEQUENCE [LARGE SCALE GENOMIC DNA]</scope>
    <source>
        <strain evidence="1 2">HA7</strain>
    </source>
</reference>
<dbReference type="AlphaFoldDB" id="A0A2K8ZB20"/>